<comment type="subcellular location">
    <subcellularLocation>
        <location evidence="1">Golgi apparatus</location>
    </subcellularLocation>
</comment>
<dbReference type="GO" id="GO:0009969">
    <property type="term" value="P:xyloglucan biosynthetic process"/>
    <property type="evidence" value="ECO:0007669"/>
    <property type="project" value="TreeGrafter"/>
</dbReference>
<keyword evidence="10" id="KW-1185">Reference proteome</keyword>
<reference evidence="9" key="3">
    <citation type="submission" date="2015-04" db="UniProtKB">
        <authorList>
            <consortium name="EnsemblPlants"/>
        </authorList>
    </citation>
    <scope>IDENTIFICATION</scope>
</reference>
<accession>A0A0D9WN67</accession>
<dbReference type="Pfam" id="PF03254">
    <property type="entry name" value="XG_FTase"/>
    <property type="match status" value="2"/>
</dbReference>
<evidence type="ECO:0000313" key="9">
    <source>
        <dbReference type="EnsemblPlants" id="LPERR06G06490.1"/>
    </source>
</evidence>
<dbReference type="Proteomes" id="UP000032180">
    <property type="component" value="Chromosome 6"/>
</dbReference>
<dbReference type="PANTHER" id="PTHR31889">
    <property type="entry name" value="FUCOSYLTRANSFERASE 2-RELATED"/>
    <property type="match status" value="1"/>
</dbReference>
<evidence type="ECO:0000256" key="1">
    <source>
        <dbReference type="ARBA" id="ARBA00004555"/>
    </source>
</evidence>
<evidence type="ECO:0000256" key="6">
    <source>
        <dbReference type="ARBA" id="ARBA00023180"/>
    </source>
</evidence>
<reference evidence="10" key="2">
    <citation type="submission" date="2013-12" db="EMBL/GenBank/DDBJ databases">
        <authorList>
            <person name="Yu Y."/>
            <person name="Lee S."/>
            <person name="de Baynast K."/>
            <person name="Wissotski M."/>
            <person name="Liu L."/>
            <person name="Talag J."/>
            <person name="Goicoechea J."/>
            <person name="Angelova A."/>
            <person name="Jetty R."/>
            <person name="Kudrna D."/>
            <person name="Golser W."/>
            <person name="Rivera L."/>
            <person name="Zhang J."/>
            <person name="Wing R."/>
        </authorList>
    </citation>
    <scope>NUCLEOTIDE SEQUENCE</scope>
</reference>
<evidence type="ECO:0000256" key="5">
    <source>
        <dbReference type="ARBA" id="ARBA00023034"/>
    </source>
</evidence>
<dbReference type="PANTHER" id="PTHR31889:SF14">
    <property type="entry name" value="FUCOSYLTRANSFERASE"/>
    <property type="match status" value="1"/>
</dbReference>
<organism evidence="9 10">
    <name type="scientific">Leersia perrieri</name>
    <dbReference type="NCBI Taxonomy" id="77586"/>
    <lineage>
        <taxon>Eukaryota</taxon>
        <taxon>Viridiplantae</taxon>
        <taxon>Streptophyta</taxon>
        <taxon>Embryophyta</taxon>
        <taxon>Tracheophyta</taxon>
        <taxon>Spermatophyta</taxon>
        <taxon>Magnoliopsida</taxon>
        <taxon>Liliopsida</taxon>
        <taxon>Poales</taxon>
        <taxon>Poaceae</taxon>
        <taxon>BOP clade</taxon>
        <taxon>Oryzoideae</taxon>
        <taxon>Oryzeae</taxon>
        <taxon>Oryzinae</taxon>
        <taxon>Leersia</taxon>
    </lineage>
</organism>
<dbReference type="GO" id="GO:0042546">
    <property type="term" value="P:cell wall biogenesis"/>
    <property type="evidence" value="ECO:0007669"/>
    <property type="project" value="InterPro"/>
</dbReference>
<evidence type="ECO:0008006" key="11">
    <source>
        <dbReference type="Google" id="ProtNLM"/>
    </source>
</evidence>
<sequence length="1114" mass="124646">MGQNCGVVSTVAAHQWPKSGEETAPTKRFARKEWSCGSKVALVTFIMIVPPMVVLYGDRLGAPAVLISSANFIHGDDSMLHWLAAASRDRLLGGLLADGFDEGSCRSRYQSAMYRRNAGKEPSAPLVSKLRRYEDLQRRCGPGTVAYSKSVEYLRSRGKSGGGGIGSPECRYLASISYRGLGNRMLATASAFLYAMLTDRVLLVDPSNEMDELFCEPFPDTTWLLPRTFPLTNYTTFNVDTAESYGNMLKNNTITPDRAGDVPAFAYVHLDHDYTMQDKFFFCDDDQRVLQNIPWLVMRTDSYIVPGLFLLTIFQEELDMLFPDRVTVFHHLGRYLFHPNNQIWGLVTRYYDAYLATTQQRVGIQVRVFGAQPNLPSLLEQVTKCTKNENLLPEVITGGEPVLAPTSRPRIKSIAVLMASLKSWYYEQIKSMYWEHATVTGETVSVHQPSHEEYQRFGSRSHDAKACAEIYLLSLSDALVTSGGSTFGYVAQGLGGVTPWVMYIRANDTAVPNPPCCRDMSMEPCFVKPPAFNDCRGKRTINPGKVVPHVQSCHDVPWGVKLVQRGFPPAVAMKTKALLAGGGKRWRLAIGIILVAVLMIMPPLVVVFSGRIGEQAMWIQAAVAGIREGPDDGMSFVQHPTTSHDKLLGGLLIDGFDQESCLSRYQSAAYRRKAGRQPSPHLISKLRSHEDLQRRCGPGTAAYSAALEQLKSGKSPAAASPDRCSYLVSISYRGLGNRILAAASAFMYAMLTDRVLLIDPGAEMDHLFCEPFSGTTWLLPPGFPLVDYQSFYLHTAERYGKMRENRVLDSGHAPAFAYIHLDYNQTDYDQLFFCDEDQRQLSNIQWLVMRTDSYIVPGLFLVESFQDEIATLFPERDAVFHHIGRYLFHPTNHVWGLVTRYHRGHLAWAHRRVGIQVRVSPWESESPQLLNTITSCTQENGLLPRVLPDTEQQPTTARRSKSSSAVVVTCLKSWYYEKMKGMYWEQGTETGEVVMVDQPSHEENQLYGVRAHDAKAWAEIYLLSLTDALVTTGTSTFGYVAQGLGGLTPWVLPRKEVNGTAPPCRRDMSMEPCFHVAPRYDCKRREFDAGKIVPHVRHCDDMPGGLKLVDRTES</sequence>
<feature type="transmembrane region" description="Helical" evidence="8">
    <location>
        <begin position="586"/>
        <end position="608"/>
    </location>
</feature>
<keyword evidence="8" id="KW-0472">Membrane</keyword>
<keyword evidence="7" id="KW-0961">Cell wall biogenesis/degradation</keyword>
<comment type="similarity">
    <text evidence="2">Belongs to the glycosyltransferase 37 family.</text>
</comment>
<protein>
    <recommendedName>
        <fullName evidence="11">Fucosyltransferase</fullName>
    </recommendedName>
</protein>
<dbReference type="InterPro" id="IPR004938">
    <property type="entry name" value="XG_FTase"/>
</dbReference>
<dbReference type="GO" id="GO:0016020">
    <property type="term" value="C:membrane"/>
    <property type="evidence" value="ECO:0007669"/>
    <property type="project" value="InterPro"/>
</dbReference>
<dbReference type="FunFam" id="3.40.50.11340:FF:000005">
    <property type="entry name" value="Galactoside 2-alpha-L-fucosyltransferase"/>
    <property type="match status" value="2"/>
</dbReference>
<dbReference type="GO" id="GO:0005794">
    <property type="term" value="C:Golgi apparatus"/>
    <property type="evidence" value="ECO:0007669"/>
    <property type="project" value="UniProtKB-SubCell"/>
</dbReference>
<dbReference type="eggNOG" id="ENOG502QTTA">
    <property type="taxonomic scope" value="Eukaryota"/>
</dbReference>
<dbReference type="STRING" id="77586.A0A0D9WN67"/>
<name>A0A0D9WN67_9ORYZ</name>
<evidence type="ECO:0000256" key="7">
    <source>
        <dbReference type="ARBA" id="ARBA00023316"/>
    </source>
</evidence>
<dbReference type="AlphaFoldDB" id="A0A0D9WN67"/>
<evidence type="ECO:0000256" key="2">
    <source>
        <dbReference type="ARBA" id="ARBA00010481"/>
    </source>
</evidence>
<dbReference type="GO" id="GO:0008107">
    <property type="term" value="F:galactoside 2-alpha-L-fucosyltransferase activity"/>
    <property type="evidence" value="ECO:0007669"/>
    <property type="project" value="InterPro"/>
</dbReference>
<keyword evidence="5" id="KW-0333">Golgi apparatus</keyword>
<keyword evidence="8" id="KW-1133">Transmembrane helix</keyword>
<dbReference type="HOGENOM" id="CLU_001992_0_1_1"/>
<evidence type="ECO:0000256" key="8">
    <source>
        <dbReference type="SAM" id="Phobius"/>
    </source>
</evidence>
<dbReference type="Gene3D" id="3.40.50.11340">
    <property type="match status" value="2"/>
</dbReference>
<evidence type="ECO:0000256" key="3">
    <source>
        <dbReference type="ARBA" id="ARBA00022676"/>
    </source>
</evidence>
<reference evidence="9 10" key="1">
    <citation type="submission" date="2012-08" db="EMBL/GenBank/DDBJ databases">
        <title>Oryza genome evolution.</title>
        <authorList>
            <person name="Wing R.A."/>
        </authorList>
    </citation>
    <scope>NUCLEOTIDE SEQUENCE</scope>
</reference>
<keyword evidence="3" id="KW-0328">Glycosyltransferase</keyword>
<dbReference type="GO" id="GO:0071555">
    <property type="term" value="P:cell wall organization"/>
    <property type="evidence" value="ECO:0007669"/>
    <property type="project" value="UniProtKB-KW"/>
</dbReference>
<dbReference type="EnsemblPlants" id="LPERR06G06490.1">
    <property type="protein sequence ID" value="LPERR06G06490.1"/>
    <property type="gene ID" value="LPERR06G06490"/>
</dbReference>
<dbReference type="Gramene" id="LPERR06G06490.1">
    <property type="protein sequence ID" value="LPERR06G06490.1"/>
    <property type="gene ID" value="LPERR06G06490"/>
</dbReference>
<proteinExistence type="inferred from homology"/>
<keyword evidence="4" id="KW-0808">Transferase</keyword>
<keyword evidence="6" id="KW-0325">Glycoprotein</keyword>
<evidence type="ECO:0000313" key="10">
    <source>
        <dbReference type="Proteomes" id="UP000032180"/>
    </source>
</evidence>
<evidence type="ECO:0000256" key="4">
    <source>
        <dbReference type="ARBA" id="ARBA00022679"/>
    </source>
</evidence>
<keyword evidence="8" id="KW-0812">Transmembrane</keyword>